<dbReference type="AlphaFoldDB" id="A0A1H5Z1S1"/>
<dbReference type="EMBL" id="CP018839">
    <property type="protein sequence ID" value="APR05657.1"/>
    <property type="molecule type" value="Genomic_DNA"/>
</dbReference>
<keyword evidence="2" id="KW-0067">ATP-binding</keyword>
<sequence>MTARLPTETLDALKRAIEAGLRPLKADPPVAYSTWAAEHFDLDEESSHQRGLFVPWPFQIGWMDAFSNDDIEEVNVEKAKRVGYALALDTPVPTPSGWTTMGRLAPGDTVFDEAGRPCIVRYCSPIYRNHTCYRITFCDGTQVVADEGHRWMVESRVSFEYLLSPSQSRPFGRPPRGRQVTTQGILDTGQMARIQSQGWSYNQLRIRNAAALELPNADLPIPPYTLGLWLGDGHLVTPRITQHRGDVETADHIRAEGIDARVCYLDQRNPNNATILLDVGDEPRAVTPWAARFRALGLLSSKHIPPIYLRASRNQRLQLLRGLMDSDGTVGTNGRCEFVSTNKALADGVYELVVSLGLKATLRGRMRQQAHHLDQYRVNFKPSPAINPFNLQRKAHRVIEVQRPTITYCRRVVSVQPIASVPVRCIEVDSPSHLFLCTRAMVPTHNTKTVVGFAEYNAAHRRRKLAIWQPTDDDRDSFVKSEITPSFDICRGLDPVRRLGRDDDTIKFKRFRGSVQHYLGAKAARSFRRITIAVAILDEVDAMDQVVEKTIDPVTGAKGRLEGAPFPKIILGTTPRHKLTSHVRRRVQAAEAVMEFRIDCPHCELDHPLMWGGADVRHGFKWDNADPATVRHVCPHCNEPITQADYLTIWQAGRWVSRCGDYLYNHTAKVWTDSRGTPRKPPRHVAFVNVWTAYSPQRAWPDIVREFLEARKAQKLGDSGPMQGFKNETLADVWEEEYDHTDASLLRARALTDIDLPLQRVPQGACKILLGIDTQQDRWEAVAWAIGEGEEMWPIDYRVIYGNPAQQQEWFEKLNPVIEATYRHINGHAMPIDAVGIDTGGTNWTHQAYTYCRAMNARKVFATKGDQALGAPIKMKPSWVDVNAFGKTLKRGVKLWRICVDTAKDLLHGRLDQVKQPGPGYIHLNRHLPPEWFDQLTAEHRIKVRMAHGWADRWVCPSGHRNEVLDCTVIVLFLAQAMGYHTTPASTWQKWRDALAPDLFSAPVPSQAHAEAPQAPAQPPRAQPVVPVALPAADLSTSDADDELFAPIPMH</sequence>
<dbReference type="InterPro" id="IPR004042">
    <property type="entry name" value="Intein_endonuc_central"/>
</dbReference>
<keyword evidence="2" id="KW-0347">Helicase</keyword>
<keyword evidence="2" id="KW-0378">Hydrolase</keyword>
<dbReference type="RefSeq" id="WP_075148995.1">
    <property type="nucleotide sequence ID" value="NZ_CP018839.1"/>
</dbReference>
<dbReference type="GO" id="GO:0016887">
    <property type="term" value="F:ATP hydrolysis activity"/>
    <property type="evidence" value="ECO:0007669"/>
    <property type="project" value="InterPro"/>
</dbReference>
<evidence type="ECO:0000313" key="2">
    <source>
        <dbReference type="EMBL" id="APR05657.1"/>
    </source>
</evidence>
<name>A0A1H5Z1S1_9RHOO</name>
<evidence type="ECO:0000313" key="3">
    <source>
        <dbReference type="Proteomes" id="UP000185739"/>
    </source>
</evidence>
<dbReference type="InterPro" id="IPR006142">
    <property type="entry name" value="INTEIN"/>
</dbReference>
<dbReference type="PRINTS" id="PR00379">
    <property type="entry name" value="INTEIN"/>
</dbReference>
<dbReference type="SUPFAM" id="SSF51294">
    <property type="entry name" value="Hedgehog/intein (Hint) domain"/>
    <property type="match status" value="1"/>
</dbReference>
<dbReference type="InterPro" id="IPR004860">
    <property type="entry name" value="LAGLIDADG_dom"/>
</dbReference>
<dbReference type="InterPro" id="IPR036844">
    <property type="entry name" value="Hint_dom_sf"/>
</dbReference>
<dbReference type="Proteomes" id="UP000185739">
    <property type="component" value="Chromosome"/>
</dbReference>
<proteinExistence type="predicted"/>
<dbReference type="Pfam" id="PF05876">
    <property type="entry name" value="GpA_ATPase"/>
    <property type="match status" value="1"/>
</dbReference>
<dbReference type="GO" id="GO:0004519">
    <property type="term" value="F:endonuclease activity"/>
    <property type="evidence" value="ECO:0007669"/>
    <property type="project" value="InterPro"/>
</dbReference>
<reference evidence="2 3" key="1">
    <citation type="submission" date="2016-12" db="EMBL/GenBank/DDBJ databases">
        <title>Complete genome sequence of Thauera chlorobenzoica, a Betaproteobacterium degrading haloaromatics anaerobically to CO2 and halides.</title>
        <authorList>
            <person name="Goris T."/>
            <person name="Mergelsberg M."/>
            <person name="Boll M."/>
        </authorList>
    </citation>
    <scope>NUCLEOTIDE SEQUENCE [LARGE SCALE GENOMIC DNA]</scope>
    <source>
        <strain evidence="2 3">3CB1</strain>
    </source>
</reference>
<dbReference type="SUPFAM" id="SSF55608">
    <property type="entry name" value="Homing endonucleases"/>
    <property type="match status" value="1"/>
</dbReference>
<keyword evidence="2" id="KW-0547">Nucleotide-binding</keyword>
<organism evidence="2 3">
    <name type="scientific">Thauera chlorobenzoica</name>
    <dbReference type="NCBI Taxonomy" id="96773"/>
    <lineage>
        <taxon>Bacteria</taxon>
        <taxon>Pseudomonadati</taxon>
        <taxon>Pseudomonadota</taxon>
        <taxon>Betaproteobacteria</taxon>
        <taxon>Rhodocyclales</taxon>
        <taxon>Zoogloeaceae</taxon>
        <taxon>Thauera</taxon>
    </lineage>
</organism>
<dbReference type="GO" id="GO:0016539">
    <property type="term" value="P:intein-mediated protein splicing"/>
    <property type="evidence" value="ECO:0007669"/>
    <property type="project" value="InterPro"/>
</dbReference>
<protein>
    <submittedName>
        <fullName evidence="2">Replicative DNA helicase (DnaB)</fullName>
        <ecNumber evidence="2">3.6.4.12</ecNumber>
    </submittedName>
</protein>
<dbReference type="InterPro" id="IPR046453">
    <property type="entry name" value="GpA_ATPase"/>
</dbReference>
<dbReference type="EC" id="3.6.4.12" evidence="2"/>
<keyword evidence="3" id="KW-1185">Reference proteome</keyword>
<feature type="region of interest" description="Disordered" evidence="1">
    <location>
        <begin position="1004"/>
        <end position="1024"/>
    </location>
</feature>
<accession>A0A1H5Z1S1</accession>
<dbReference type="PROSITE" id="PS50819">
    <property type="entry name" value="INTEIN_ENDONUCLEASE"/>
    <property type="match status" value="1"/>
</dbReference>
<gene>
    <name evidence="2" type="ORF">Tchl_2834</name>
</gene>
<dbReference type="Pfam" id="PF14528">
    <property type="entry name" value="LAGLIDADG_3"/>
    <property type="match status" value="1"/>
</dbReference>
<dbReference type="GO" id="GO:0003678">
    <property type="term" value="F:DNA helicase activity"/>
    <property type="evidence" value="ECO:0007669"/>
    <property type="project" value="UniProtKB-EC"/>
</dbReference>
<dbReference type="Gene3D" id="3.10.28.10">
    <property type="entry name" value="Homing endonucleases"/>
    <property type="match status" value="1"/>
</dbReference>
<dbReference type="Pfam" id="PF20454">
    <property type="entry name" value="GpA_nuclease"/>
    <property type="match status" value="1"/>
</dbReference>
<dbReference type="InterPro" id="IPR027434">
    <property type="entry name" value="Homing_endonucl"/>
</dbReference>
<dbReference type="STRING" id="96773.Tchl_2834"/>
<dbReference type="KEGG" id="tcl:Tchl_2834"/>
<evidence type="ECO:0000256" key="1">
    <source>
        <dbReference type="SAM" id="MobiDB-lite"/>
    </source>
</evidence>
<dbReference type="OrthoDB" id="5181253at2"/>
<feature type="compositionally biased region" description="Low complexity" evidence="1">
    <location>
        <begin position="1005"/>
        <end position="1015"/>
    </location>
</feature>
<dbReference type="InterPro" id="IPR046454">
    <property type="entry name" value="GpA_endonuclease"/>
</dbReference>